<keyword evidence="2" id="KW-0472">Membrane</keyword>
<dbReference type="Proteomes" id="UP000235388">
    <property type="component" value="Unassembled WGS sequence"/>
</dbReference>
<evidence type="ECO:0000256" key="1">
    <source>
        <dbReference type="SAM" id="MobiDB-lite"/>
    </source>
</evidence>
<dbReference type="EMBL" id="PGCI01000043">
    <property type="protein sequence ID" value="PLW46008.1"/>
    <property type="molecule type" value="Genomic_DNA"/>
</dbReference>
<evidence type="ECO:0000313" key="6">
    <source>
        <dbReference type="Proteomes" id="UP000235388"/>
    </source>
</evidence>
<evidence type="ECO:0000313" key="4">
    <source>
        <dbReference type="EMBL" id="PLW46008.1"/>
    </source>
</evidence>
<comment type="caution">
    <text evidence="4">The sequence shown here is derived from an EMBL/GenBank/DDBJ whole genome shotgun (WGS) entry which is preliminary data.</text>
</comment>
<feature type="region of interest" description="Disordered" evidence="1">
    <location>
        <begin position="43"/>
        <end position="150"/>
    </location>
</feature>
<evidence type="ECO:0000313" key="7">
    <source>
        <dbReference type="Proteomes" id="UP000235392"/>
    </source>
</evidence>
<reference evidence="6 7" key="1">
    <citation type="submission" date="2017-11" db="EMBL/GenBank/DDBJ databases">
        <title>De novo assembly and phasing of dikaryotic genomes from two isolates of Puccinia coronata f. sp. avenae, the causal agent of oat crown rust.</title>
        <authorList>
            <person name="Miller M.E."/>
            <person name="Zhang Y."/>
            <person name="Omidvar V."/>
            <person name="Sperschneider J."/>
            <person name="Schwessinger B."/>
            <person name="Raley C."/>
            <person name="Palmer J.M."/>
            <person name="Garnica D."/>
            <person name="Upadhyaya N."/>
            <person name="Rathjen J."/>
            <person name="Taylor J.M."/>
            <person name="Park R.F."/>
            <person name="Dodds P.N."/>
            <person name="Hirsch C.D."/>
            <person name="Kianian S.F."/>
            <person name="Figueroa M."/>
        </authorList>
    </citation>
    <scope>NUCLEOTIDE SEQUENCE [LARGE SCALE GENOMIC DNA]</scope>
    <source>
        <strain evidence="3">12NC29</strain>
        <strain evidence="4">12SD80</strain>
    </source>
</reference>
<evidence type="ECO:0000313" key="5">
    <source>
        <dbReference type="EMBL" id="PLW53322.1"/>
    </source>
</evidence>
<name>A0A2N5V7T4_9BASI</name>
<dbReference type="Proteomes" id="UP000235392">
    <property type="component" value="Unassembled WGS sequence"/>
</dbReference>
<gene>
    <name evidence="5" type="ORF">PCANC_06156</name>
    <name evidence="3" type="ORF">PCANC_14485</name>
    <name evidence="4" type="ORF">PCASD_03476</name>
</gene>
<feature type="transmembrane region" description="Helical" evidence="2">
    <location>
        <begin position="157"/>
        <end position="180"/>
    </location>
</feature>
<protein>
    <submittedName>
        <fullName evidence="4">Uncharacterized protein</fullName>
    </submittedName>
</protein>
<feature type="compositionally biased region" description="Low complexity" evidence="1">
    <location>
        <begin position="50"/>
        <end position="106"/>
    </location>
</feature>
<evidence type="ECO:0000256" key="2">
    <source>
        <dbReference type="SAM" id="Phobius"/>
    </source>
</evidence>
<dbReference type="STRING" id="200324.A0A2N5V7T4"/>
<feature type="region of interest" description="Disordered" evidence="1">
    <location>
        <begin position="201"/>
        <end position="223"/>
    </location>
</feature>
<feature type="compositionally biased region" description="Polar residues" evidence="1">
    <location>
        <begin position="113"/>
        <end position="129"/>
    </location>
</feature>
<organism evidence="4 7">
    <name type="scientific">Puccinia coronata f. sp. avenae</name>
    <dbReference type="NCBI Taxonomy" id="200324"/>
    <lineage>
        <taxon>Eukaryota</taxon>
        <taxon>Fungi</taxon>
        <taxon>Dikarya</taxon>
        <taxon>Basidiomycota</taxon>
        <taxon>Pucciniomycotina</taxon>
        <taxon>Pucciniomycetes</taxon>
        <taxon>Pucciniales</taxon>
        <taxon>Pucciniaceae</taxon>
        <taxon>Puccinia</taxon>
    </lineage>
</organism>
<feature type="compositionally biased region" description="Low complexity" evidence="1">
    <location>
        <begin position="130"/>
        <end position="143"/>
    </location>
</feature>
<feature type="transmembrane region" description="Helical" evidence="2">
    <location>
        <begin position="21"/>
        <end position="38"/>
    </location>
</feature>
<feature type="compositionally biased region" description="Polar residues" evidence="1">
    <location>
        <begin position="209"/>
        <end position="223"/>
    </location>
</feature>
<dbReference type="AlphaFoldDB" id="A0A2N5V7T4"/>
<dbReference type="EMBL" id="PGCJ01000926">
    <property type="protein sequence ID" value="PLW14243.1"/>
    <property type="molecule type" value="Genomic_DNA"/>
</dbReference>
<sequence length="223" mass="24082">MMTFAVERLQLSLLRKRKYRPLHILFFVLVFCAIFIRSQGSNQDVDADGIDPITTQTPTQTGEPSTTPSNPNDTPAVSTTLSPSSVVPGVNPSKSESSNEADSNSDTPPTLAGAQTTATNLPFNATAPRSGSSSSKSQSISTSQANLGKQDGLSEGAVAGIVLVSILGGVALLAAVIMYFRKLEQSIAKDKREFREKQARRYNMEHNPHTSYIPRNQPQPYEI</sequence>
<proteinExistence type="predicted"/>
<dbReference type="EMBL" id="PGCJ01000064">
    <property type="protein sequence ID" value="PLW53322.1"/>
    <property type="molecule type" value="Genomic_DNA"/>
</dbReference>
<keyword evidence="2" id="KW-0812">Transmembrane</keyword>
<evidence type="ECO:0000313" key="3">
    <source>
        <dbReference type="EMBL" id="PLW14243.1"/>
    </source>
</evidence>
<accession>A0A2N5V7T4</accession>
<dbReference type="OrthoDB" id="2507510at2759"/>
<keyword evidence="6" id="KW-1185">Reference proteome</keyword>
<keyword evidence="2" id="KW-1133">Transmembrane helix</keyword>